<proteinExistence type="predicted"/>
<evidence type="ECO:0000259" key="2">
    <source>
        <dbReference type="PROSITE" id="PS51371"/>
    </source>
</evidence>
<dbReference type="PROSITE" id="PS51371">
    <property type="entry name" value="CBS"/>
    <property type="match status" value="1"/>
</dbReference>
<dbReference type="InterPro" id="IPR006669">
    <property type="entry name" value="MgtE_transporter"/>
</dbReference>
<dbReference type="EMBL" id="BAAAQW010000011">
    <property type="protein sequence ID" value="GAA2202655.1"/>
    <property type="molecule type" value="Genomic_DNA"/>
</dbReference>
<dbReference type="Proteomes" id="UP001500432">
    <property type="component" value="Unassembled WGS sequence"/>
</dbReference>
<dbReference type="PANTHER" id="PTHR43773:SF1">
    <property type="entry name" value="MAGNESIUM TRANSPORTER MGTE"/>
    <property type="match status" value="1"/>
</dbReference>
<dbReference type="Gene3D" id="3.10.580.10">
    <property type="entry name" value="CBS-domain"/>
    <property type="match status" value="1"/>
</dbReference>
<dbReference type="InterPro" id="IPR038076">
    <property type="entry name" value="MgtE_N_sf"/>
</dbReference>
<dbReference type="Pfam" id="PF00571">
    <property type="entry name" value="CBS"/>
    <property type="match status" value="1"/>
</dbReference>
<comment type="caution">
    <text evidence="3">The sequence shown here is derived from an EMBL/GenBank/DDBJ whole genome shotgun (WGS) entry which is preliminary data.</text>
</comment>
<organism evidence="3 4">
    <name type="scientific">Sinomonas flava</name>
    <dbReference type="NCBI Taxonomy" id="496857"/>
    <lineage>
        <taxon>Bacteria</taxon>
        <taxon>Bacillati</taxon>
        <taxon>Actinomycetota</taxon>
        <taxon>Actinomycetes</taxon>
        <taxon>Micrococcales</taxon>
        <taxon>Micrococcaceae</taxon>
        <taxon>Sinomonas</taxon>
    </lineage>
</organism>
<evidence type="ECO:0000256" key="1">
    <source>
        <dbReference type="PROSITE-ProRule" id="PRU00703"/>
    </source>
</evidence>
<keyword evidence="1" id="KW-0129">CBS domain</keyword>
<accession>A0ABN3C0D0</accession>
<dbReference type="SUPFAM" id="SSF158791">
    <property type="entry name" value="MgtE N-terminal domain-like"/>
    <property type="match status" value="1"/>
</dbReference>
<feature type="domain" description="CBS" evidence="2">
    <location>
        <begin position="352"/>
        <end position="411"/>
    </location>
</feature>
<name>A0ABN3C0D0_9MICC</name>
<keyword evidence="4" id="KW-1185">Reference proteome</keyword>
<sequence length="421" mass="45565">MTTAAPTAALSLSALLRQPVTDSDGHRMGTLADLIVRLRRDDYPLVTGLVVTVGSTRGFVSAQDLAALAPERIELGVSTVDVREFRRREGEVLLSEDVLGHRLIDVSRAAFVKAYDVQLSPVLDGWAATGLDVHRRRWLSLGPRHAAHAPRDWKDFEPLIGHAESARVRAVTGRIPELKPAQIADIIEEATGGEQDELLAQVHADPELEADVFEELDEDSQSELFKDRSDAEVAEVLGRMQADDAADALMDLPQERRSPVLGLLPEPQRSRVHQLLGYHDLTAGGLMGTDFLALPATSTVADALTAVRGASLLQPQALTVIYTLAPDGTLDGALSLVHAVQADPGRSLAEVADRDVVSASPADDVIDVTTRMADFNLLAMPVLSEDRRILGAITVDDALEAAIPDDWSNREPHHHETRPES</sequence>
<dbReference type="InterPro" id="IPR046342">
    <property type="entry name" value="CBS_dom_sf"/>
</dbReference>
<dbReference type="InterPro" id="IPR006668">
    <property type="entry name" value="Mg_transptr_MgtE_intracell_dom"/>
</dbReference>
<gene>
    <name evidence="3" type="ORF">GCM10009849_31930</name>
</gene>
<reference evidence="3 4" key="1">
    <citation type="journal article" date="2019" name="Int. J. Syst. Evol. Microbiol.">
        <title>The Global Catalogue of Microorganisms (GCM) 10K type strain sequencing project: providing services to taxonomists for standard genome sequencing and annotation.</title>
        <authorList>
            <consortium name="The Broad Institute Genomics Platform"/>
            <consortium name="The Broad Institute Genome Sequencing Center for Infectious Disease"/>
            <person name="Wu L."/>
            <person name="Ma J."/>
        </authorList>
    </citation>
    <scope>NUCLEOTIDE SEQUENCE [LARGE SCALE GENOMIC DNA]</scope>
    <source>
        <strain evidence="3 4">JCM 16034</strain>
    </source>
</reference>
<dbReference type="CDD" id="cd04606">
    <property type="entry name" value="CBS_pair_Mg_transporter"/>
    <property type="match status" value="1"/>
</dbReference>
<dbReference type="PANTHER" id="PTHR43773">
    <property type="entry name" value="MAGNESIUM TRANSPORTER MGTE"/>
    <property type="match status" value="1"/>
</dbReference>
<dbReference type="Gene3D" id="1.25.60.10">
    <property type="entry name" value="MgtE N-terminal domain-like"/>
    <property type="match status" value="1"/>
</dbReference>
<protein>
    <submittedName>
        <fullName evidence="3">CBS domain-containing protein</fullName>
    </submittedName>
</protein>
<dbReference type="SMART" id="SM00924">
    <property type="entry name" value="MgtE_N"/>
    <property type="match status" value="1"/>
</dbReference>
<evidence type="ECO:0000313" key="4">
    <source>
        <dbReference type="Proteomes" id="UP001500432"/>
    </source>
</evidence>
<dbReference type="SUPFAM" id="SSF54631">
    <property type="entry name" value="CBS-domain pair"/>
    <property type="match status" value="1"/>
</dbReference>
<dbReference type="Pfam" id="PF03448">
    <property type="entry name" value="MgtE_N"/>
    <property type="match status" value="1"/>
</dbReference>
<evidence type="ECO:0000313" key="3">
    <source>
        <dbReference type="EMBL" id="GAA2202655.1"/>
    </source>
</evidence>
<dbReference type="RefSeq" id="WP_344300783.1">
    <property type="nucleotide sequence ID" value="NZ_BAAAQW010000011.1"/>
</dbReference>
<dbReference type="InterPro" id="IPR000644">
    <property type="entry name" value="CBS_dom"/>
</dbReference>